<gene>
    <name evidence="8" type="ORF">NEMVEDRAFT_v1g105385</name>
</gene>
<dbReference type="GO" id="GO:0003712">
    <property type="term" value="F:transcription coregulator activity"/>
    <property type="evidence" value="ECO:0000318"/>
    <property type="project" value="GO_Central"/>
</dbReference>
<keyword evidence="9" id="KW-1185">Reference proteome</keyword>
<dbReference type="PROSITE" id="PS51303">
    <property type="entry name" value="PET"/>
    <property type="match status" value="1"/>
</dbReference>
<feature type="domain" description="PET" evidence="7">
    <location>
        <begin position="58"/>
        <end position="164"/>
    </location>
</feature>
<dbReference type="AlphaFoldDB" id="A7S5D2"/>
<dbReference type="CDD" id="cd09345">
    <property type="entry name" value="LIM2_FHL"/>
    <property type="match status" value="1"/>
</dbReference>
<dbReference type="PANTHER" id="PTHR24211:SF37">
    <property type="entry name" value="PROTEIN ESPINAS-LIKE PROTEIN"/>
    <property type="match status" value="1"/>
</dbReference>
<evidence type="ECO:0000259" key="7">
    <source>
        <dbReference type="PROSITE" id="PS51303"/>
    </source>
</evidence>
<name>A7S5D2_NEMVE</name>
<dbReference type="PROSITE" id="PS50023">
    <property type="entry name" value="LIM_DOMAIN_2"/>
    <property type="match status" value="5"/>
</dbReference>
<dbReference type="GO" id="GO:0008270">
    <property type="term" value="F:zinc ion binding"/>
    <property type="evidence" value="ECO:0007669"/>
    <property type="project" value="InterPro"/>
</dbReference>
<evidence type="ECO:0000256" key="3">
    <source>
        <dbReference type="ARBA" id="ARBA00022833"/>
    </source>
</evidence>
<feature type="domain" description="LIM zinc-binding" evidence="6">
    <location>
        <begin position="165"/>
        <end position="229"/>
    </location>
</feature>
<dbReference type="GO" id="GO:0030018">
    <property type="term" value="C:Z disc"/>
    <property type="evidence" value="ECO:0000318"/>
    <property type="project" value="GO_Central"/>
</dbReference>
<dbReference type="PROSITE" id="PS00478">
    <property type="entry name" value="LIM_DOMAIN_1"/>
    <property type="match status" value="2"/>
</dbReference>
<dbReference type="Proteomes" id="UP000001593">
    <property type="component" value="Unassembled WGS sequence"/>
</dbReference>
<evidence type="ECO:0000256" key="1">
    <source>
        <dbReference type="ARBA" id="ARBA00022723"/>
    </source>
</evidence>
<dbReference type="CDD" id="cd09340">
    <property type="entry name" value="LIM1_Testin_like"/>
    <property type="match status" value="1"/>
</dbReference>
<dbReference type="InterPro" id="IPR047120">
    <property type="entry name" value="Pk/Esn/Tes"/>
</dbReference>
<dbReference type="eggNOG" id="KOG1704">
    <property type="taxonomic scope" value="Eukaryota"/>
</dbReference>
<dbReference type="HOGENOM" id="CLU_008937_7_1_1"/>
<proteinExistence type="predicted"/>
<organism evidence="8 9">
    <name type="scientific">Nematostella vectensis</name>
    <name type="common">Starlet sea anemone</name>
    <dbReference type="NCBI Taxonomy" id="45351"/>
    <lineage>
        <taxon>Eukaryota</taxon>
        <taxon>Metazoa</taxon>
        <taxon>Cnidaria</taxon>
        <taxon>Anthozoa</taxon>
        <taxon>Hexacorallia</taxon>
        <taxon>Actiniaria</taxon>
        <taxon>Edwardsiidae</taxon>
        <taxon>Nematostella</taxon>
    </lineage>
</organism>
<feature type="domain" description="LIM zinc-binding" evidence="6">
    <location>
        <begin position="473"/>
        <end position="528"/>
    </location>
</feature>
<evidence type="ECO:0000256" key="2">
    <source>
        <dbReference type="ARBA" id="ARBA00022737"/>
    </source>
</evidence>
<keyword evidence="2" id="KW-0677">Repeat</keyword>
<keyword evidence="1 5" id="KW-0479">Metal-binding</keyword>
<dbReference type="PANTHER" id="PTHR24211">
    <property type="entry name" value="LIM DOMAIN-CONTAINING PROTEIN"/>
    <property type="match status" value="1"/>
</dbReference>
<feature type="domain" description="LIM zinc-binding" evidence="6">
    <location>
        <begin position="230"/>
        <end position="290"/>
    </location>
</feature>
<reference evidence="8 9" key="1">
    <citation type="journal article" date="2007" name="Science">
        <title>Sea anemone genome reveals ancestral eumetazoan gene repertoire and genomic organization.</title>
        <authorList>
            <person name="Putnam N.H."/>
            <person name="Srivastava M."/>
            <person name="Hellsten U."/>
            <person name="Dirks B."/>
            <person name="Chapman J."/>
            <person name="Salamov A."/>
            <person name="Terry A."/>
            <person name="Shapiro H."/>
            <person name="Lindquist E."/>
            <person name="Kapitonov V.V."/>
            <person name="Jurka J."/>
            <person name="Genikhovich G."/>
            <person name="Grigoriev I.V."/>
            <person name="Lucas S.M."/>
            <person name="Steele R.E."/>
            <person name="Finnerty J.R."/>
            <person name="Technau U."/>
            <person name="Martindale M.Q."/>
            <person name="Rokhsar D.S."/>
        </authorList>
    </citation>
    <scope>NUCLEOTIDE SEQUENCE [LARGE SCALE GENOMIC DNA]</scope>
    <source>
        <strain evidence="9">CH2 X CH6</strain>
    </source>
</reference>
<evidence type="ECO:0000313" key="9">
    <source>
        <dbReference type="Proteomes" id="UP000001593"/>
    </source>
</evidence>
<dbReference type="CDD" id="cd09341">
    <property type="entry name" value="LIM2_Testin_like"/>
    <property type="match status" value="1"/>
</dbReference>
<sequence length="528" mass="59449">GILLQDIDEGKPCLKCKDRCPGFSLHVWKKACQYCKCPREDHDIQNEANETMDINTRINGIDLPPPPKVISGGFPKYLWTPSGLSQSQVELYMKELPPQKVPIKDSPGSKYYRAQMAYQLPVQDRDPEKLSTFSAAHRESFMQFNSSADNARGEGVVKVPFGRRQRCARCSHPILRSEPAVVAENIGAEASFHPGCFTCETCNELLVELTYFQHADKVYCGRHFAELQKSRCGGCDELIFTGEYTVAMNKNWHLGHFQCQTCDHSITGRQFIVRGDKPVCTDCFKDSYAHECEACHQKIGPESRDISSDDDRHWHDKCFICDICRRPLKSEGSLHSTETKSCCNKCYVANYQKECCACGQIIDSGASRLEYSGNFWHENCFRCANCGEAIGTSGFVPKDDTFFCPGCYQSKFSKRCASCGEPLLEGGVLYNGETWHKACFSCYFCHRSLASAAFSVRDGCRYCMECYGKFYAKQCEICLKAIVGGEYYTLEESNFHKECFMCSRCGRSLASEGFVREGDELLCGDCAD</sequence>
<dbReference type="InterPro" id="IPR001781">
    <property type="entry name" value="Znf_LIM"/>
</dbReference>
<dbReference type="InterPro" id="IPR010442">
    <property type="entry name" value="PET_domain"/>
</dbReference>
<keyword evidence="3 5" id="KW-0862">Zinc</keyword>
<dbReference type="Pfam" id="PF06297">
    <property type="entry name" value="PET"/>
    <property type="match status" value="1"/>
</dbReference>
<dbReference type="PhylomeDB" id="A7S5D2"/>
<accession>A7S5D2</accession>
<protein>
    <submittedName>
        <fullName evidence="8">Uncharacterized protein</fullName>
    </submittedName>
</protein>
<dbReference type="SMART" id="SM00132">
    <property type="entry name" value="LIM"/>
    <property type="match status" value="6"/>
</dbReference>
<keyword evidence="4 5" id="KW-0440">LIM domain</keyword>
<feature type="domain" description="LIM zinc-binding" evidence="6">
    <location>
        <begin position="415"/>
        <end position="472"/>
    </location>
</feature>
<dbReference type="FunFam" id="2.10.110.10:FF:000005">
    <property type="entry name" value="Testin isoform 1"/>
    <property type="match status" value="1"/>
</dbReference>
<feature type="non-terminal residue" evidence="8">
    <location>
        <position position="528"/>
    </location>
</feature>
<dbReference type="OMA" id="ESWHREC"/>
<dbReference type="GO" id="GO:0005634">
    <property type="term" value="C:nucleus"/>
    <property type="evidence" value="ECO:0000318"/>
    <property type="project" value="GO_Central"/>
</dbReference>
<dbReference type="EMBL" id="DS469582">
    <property type="protein sequence ID" value="EDO41100.1"/>
    <property type="molecule type" value="Genomic_DNA"/>
</dbReference>
<dbReference type="InParanoid" id="A7S5D2"/>
<evidence type="ECO:0000313" key="8">
    <source>
        <dbReference type="EMBL" id="EDO41100.1"/>
    </source>
</evidence>
<dbReference type="Gene3D" id="2.10.110.10">
    <property type="entry name" value="Cysteine Rich Protein"/>
    <property type="match status" value="6"/>
</dbReference>
<dbReference type="Pfam" id="PF00412">
    <property type="entry name" value="LIM"/>
    <property type="match status" value="6"/>
</dbReference>
<evidence type="ECO:0000256" key="4">
    <source>
        <dbReference type="ARBA" id="ARBA00023038"/>
    </source>
</evidence>
<evidence type="ECO:0000256" key="5">
    <source>
        <dbReference type="PROSITE-ProRule" id="PRU00125"/>
    </source>
</evidence>
<dbReference type="SUPFAM" id="SSF57716">
    <property type="entry name" value="Glucocorticoid receptor-like (DNA-binding domain)"/>
    <property type="match status" value="6"/>
</dbReference>
<evidence type="ECO:0000259" key="6">
    <source>
        <dbReference type="PROSITE" id="PS50023"/>
    </source>
</evidence>
<dbReference type="STRING" id="45351.A7S5D2"/>
<feature type="domain" description="LIM zinc-binding" evidence="6">
    <location>
        <begin position="353"/>
        <end position="414"/>
    </location>
</feature>